<evidence type="ECO:0000313" key="1">
    <source>
        <dbReference type="EMBL" id="EMR71200.1"/>
    </source>
</evidence>
<dbReference type="PANTHER" id="PTHR28037:SF1">
    <property type="entry name" value="ALCOHOL O-ACETYLTRANSFERASE 1-RELATED"/>
    <property type="match status" value="1"/>
</dbReference>
<protein>
    <recommendedName>
        <fullName evidence="3">Alcohol acetyltransferase protein</fullName>
    </recommendedName>
</protein>
<dbReference type="Pfam" id="PF07247">
    <property type="entry name" value="AATase"/>
    <property type="match status" value="1"/>
</dbReference>
<dbReference type="EMBL" id="KB705686">
    <property type="protein sequence ID" value="EMR71200.1"/>
    <property type="molecule type" value="Genomic_DNA"/>
</dbReference>
<evidence type="ECO:0008006" key="3">
    <source>
        <dbReference type="Google" id="ProtNLM"/>
    </source>
</evidence>
<dbReference type="SUPFAM" id="SSF52777">
    <property type="entry name" value="CoA-dependent acyltransferases"/>
    <property type="match status" value="2"/>
</dbReference>
<dbReference type="Gene3D" id="3.30.559.10">
    <property type="entry name" value="Chloramphenicol acetyltransferase-like domain"/>
    <property type="match status" value="1"/>
</dbReference>
<evidence type="ECO:0000313" key="2">
    <source>
        <dbReference type="Proteomes" id="UP000012174"/>
    </source>
</evidence>
<dbReference type="InterPro" id="IPR023213">
    <property type="entry name" value="CAT-like_dom_sf"/>
</dbReference>
<reference evidence="2" key="1">
    <citation type="journal article" date="2013" name="Genome Announc.">
        <title>Draft genome sequence of the grapevine dieback fungus Eutypa lata UCR-EL1.</title>
        <authorList>
            <person name="Blanco-Ulate B."/>
            <person name="Rolshausen P.E."/>
            <person name="Cantu D."/>
        </authorList>
    </citation>
    <scope>NUCLEOTIDE SEQUENCE [LARGE SCALE GENOMIC DNA]</scope>
    <source>
        <strain evidence="2">UCR-EL1</strain>
    </source>
</reference>
<gene>
    <name evidence="1" type="ORF">UCREL1_1759</name>
</gene>
<dbReference type="HOGENOM" id="CLU_024469_0_2_1"/>
<dbReference type="eggNOG" id="ENOG502RC91">
    <property type="taxonomic scope" value="Eukaryota"/>
</dbReference>
<dbReference type="OMA" id="AIWASAV"/>
<dbReference type="PANTHER" id="PTHR28037">
    <property type="entry name" value="ALCOHOL O-ACETYLTRANSFERASE 1-RELATED"/>
    <property type="match status" value="1"/>
</dbReference>
<accession>M7TX12</accession>
<name>M7TX12_EUTLA</name>
<dbReference type="InterPro" id="IPR010828">
    <property type="entry name" value="Atf2/Sli1-like"/>
</dbReference>
<dbReference type="InterPro" id="IPR052058">
    <property type="entry name" value="Alcohol_O-acetyltransferase"/>
</dbReference>
<dbReference type="OrthoDB" id="2150604at2759"/>
<dbReference type="Proteomes" id="UP000012174">
    <property type="component" value="Unassembled WGS sequence"/>
</dbReference>
<sequence length="451" mass="50853">MVLRHPVLQVGIADADSKAPRWVRLESLDLRNHIEWKSLSPSEDWEKASKSWTASQLDATYPEIEKRPGWKVVALRSPERTFLELLFTWNHPHADGMSGKIFHQDLFQYFQTSGKDMVNPQLNDGILKLPDSPRIPPPIEKATKLPIELGYAVKTVWQEVRPPMFCRNTFLANWAPIRTSPYKTQLHAFAIKNDLLTNILSACRRNQTTLTGLMNGLMLVSLASRLEEASAPAFQSITAVSLRPYIPRSPRDYPWLIPEQTMGNYVTILPHVFDETLVSTLRSKLTHKDITAATAAGGKEQVSLSADVMDALWSTAANVRREIERKQDLGVKNDQVGLMKFIGDWRHQMAEMVRKPRQNSWFITNLGVLDGRPNKKHEIDDEDDSWSICRAQFATSAETTSAAFIISPMTAAGGDLSIVGTWQECIFDVRFGEQVMADLEAWLLQIGAKSS</sequence>
<dbReference type="AlphaFoldDB" id="M7TX12"/>
<proteinExistence type="predicted"/>
<dbReference type="GO" id="GO:0008080">
    <property type="term" value="F:N-acetyltransferase activity"/>
    <property type="evidence" value="ECO:0007669"/>
    <property type="project" value="TreeGrafter"/>
</dbReference>
<organism evidence="1 2">
    <name type="scientific">Eutypa lata (strain UCR-EL1)</name>
    <name type="common">Grapevine dieback disease fungus</name>
    <name type="synonym">Eutypa armeniacae</name>
    <dbReference type="NCBI Taxonomy" id="1287681"/>
    <lineage>
        <taxon>Eukaryota</taxon>
        <taxon>Fungi</taxon>
        <taxon>Dikarya</taxon>
        <taxon>Ascomycota</taxon>
        <taxon>Pezizomycotina</taxon>
        <taxon>Sordariomycetes</taxon>
        <taxon>Xylariomycetidae</taxon>
        <taxon>Xylariales</taxon>
        <taxon>Diatrypaceae</taxon>
        <taxon>Eutypa</taxon>
    </lineage>
</organism>
<dbReference type="KEGG" id="ela:UCREL1_1759"/>
<keyword evidence="2" id="KW-1185">Reference proteome</keyword>